<keyword evidence="6" id="KW-1185">Reference proteome</keyword>
<gene>
    <name evidence="5" type="ORF">SAMN05444682_102559</name>
</gene>
<dbReference type="AlphaFoldDB" id="A0A1I3FYJ8"/>
<evidence type="ECO:0000259" key="4">
    <source>
        <dbReference type="Pfam" id="PF00884"/>
    </source>
</evidence>
<proteinExistence type="predicted"/>
<feature type="chain" id="PRO_5011578119" evidence="3">
    <location>
        <begin position="20"/>
        <end position="455"/>
    </location>
</feature>
<evidence type="ECO:0000313" key="6">
    <source>
        <dbReference type="Proteomes" id="UP000198670"/>
    </source>
</evidence>
<dbReference type="InterPro" id="IPR000917">
    <property type="entry name" value="Sulfatase_N"/>
</dbReference>
<dbReference type="SUPFAM" id="SSF53649">
    <property type="entry name" value="Alkaline phosphatase-like"/>
    <property type="match status" value="1"/>
</dbReference>
<evidence type="ECO:0000313" key="5">
    <source>
        <dbReference type="EMBL" id="SFI16313.1"/>
    </source>
</evidence>
<keyword evidence="3" id="KW-0732">Signal</keyword>
<dbReference type="GO" id="GO:0005737">
    <property type="term" value="C:cytoplasm"/>
    <property type="evidence" value="ECO:0007669"/>
    <property type="project" value="TreeGrafter"/>
</dbReference>
<dbReference type="OrthoDB" id="9789742at2"/>
<sequence>MRLLLLFCSLSLLGCSKSAKPESSNPPPSESKPNIVFIVVDSHRADALGAAGNPFVITPNLDQLAHSGVMFSNAYVTTAICSVSRASLLTGQHRARHGINDFTTNFTHQAMLETFPIVLKANGYSTASIGLYGVGNIAPSGYYDYWESGVPWMADGVHNTDNIVRKAEAWLEKQTNDKPFHLYLGFSAAHEIDPTADAPAHYLVPERHQVLYQNVTIPKPETADERYWNAFPDFFRTDENIARERWHGFFSSDELFQRNAKDYYRLITGLDEAVGRIREKLASLDLEDNTIIVYTSDHGVSLGEHGIMGKWYGFDVGIHVPLIIYDPREQALKDVKSSSIALNIDVAPTILKMAGLPVPVRMQGIDLVDLARGNVDERAAFFYEHTVFSTPKLPKVEGVVTKTMRYMKYTEHNYEALYDFATDPQERVNVANDPAYEDTLVKMRTTYEKERAAAR</sequence>
<evidence type="ECO:0000256" key="2">
    <source>
        <dbReference type="ARBA" id="ARBA00022801"/>
    </source>
</evidence>
<feature type="signal peptide" evidence="3">
    <location>
        <begin position="1"/>
        <end position="19"/>
    </location>
</feature>
<dbReference type="PANTHER" id="PTHR45953:SF1">
    <property type="entry name" value="IDURONATE 2-SULFATASE"/>
    <property type="match status" value="1"/>
</dbReference>
<keyword evidence="2" id="KW-0378">Hydrolase</keyword>
<dbReference type="GO" id="GO:0008484">
    <property type="term" value="F:sulfuric ester hydrolase activity"/>
    <property type="evidence" value="ECO:0007669"/>
    <property type="project" value="TreeGrafter"/>
</dbReference>
<organism evidence="5 6">
    <name type="scientific">Parapedobacter indicus</name>
    <dbReference type="NCBI Taxonomy" id="1477437"/>
    <lineage>
        <taxon>Bacteria</taxon>
        <taxon>Pseudomonadati</taxon>
        <taxon>Bacteroidota</taxon>
        <taxon>Sphingobacteriia</taxon>
        <taxon>Sphingobacteriales</taxon>
        <taxon>Sphingobacteriaceae</taxon>
        <taxon>Parapedobacter</taxon>
    </lineage>
</organism>
<dbReference type="PANTHER" id="PTHR45953">
    <property type="entry name" value="IDURONATE 2-SULFATASE"/>
    <property type="match status" value="1"/>
</dbReference>
<dbReference type="Pfam" id="PF00884">
    <property type="entry name" value="Sulfatase"/>
    <property type="match status" value="1"/>
</dbReference>
<accession>A0A1I3FYJ8</accession>
<dbReference type="GO" id="GO:0046872">
    <property type="term" value="F:metal ion binding"/>
    <property type="evidence" value="ECO:0007669"/>
    <property type="project" value="UniProtKB-KW"/>
</dbReference>
<dbReference type="InterPro" id="IPR017850">
    <property type="entry name" value="Alkaline_phosphatase_core_sf"/>
</dbReference>
<protein>
    <submittedName>
        <fullName evidence="5">Arylsulfatase A</fullName>
    </submittedName>
</protein>
<dbReference type="STRING" id="1477437.SAMN05444682_102559"/>
<feature type="domain" description="Sulfatase N-terminal" evidence="4">
    <location>
        <begin position="33"/>
        <end position="355"/>
    </location>
</feature>
<evidence type="ECO:0000256" key="1">
    <source>
        <dbReference type="ARBA" id="ARBA00022723"/>
    </source>
</evidence>
<dbReference type="PROSITE" id="PS51257">
    <property type="entry name" value="PROKAR_LIPOPROTEIN"/>
    <property type="match status" value="1"/>
</dbReference>
<keyword evidence="1" id="KW-0479">Metal-binding</keyword>
<dbReference type="Gene3D" id="3.40.720.10">
    <property type="entry name" value="Alkaline Phosphatase, subunit A"/>
    <property type="match status" value="1"/>
</dbReference>
<dbReference type="RefSeq" id="WP_090625697.1">
    <property type="nucleotide sequence ID" value="NZ_FOQO01000002.1"/>
</dbReference>
<dbReference type="Proteomes" id="UP000198670">
    <property type="component" value="Unassembled WGS sequence"/>
</dbReference>
<name>A0A1I3FYJ8_9SPHI</name>
<reference evidence="5 6" key="1">
    <citation type="submission" date="2016-10" db="EMBL/GenBank/DDBJ databases">
        <authorList>
            <person name="de Groot N.N."/>
        </authorList>
    </citation>
    <scope>NUCLEOTIDE SEQUENCE [LARGE SCALE GENOMIC DNA]</scope>
    <source>
        <strain evidence="5 6">RK1</strain>
    </source>
</reference>
<dbReference type="EMBL" id="FOQO01000002">
    <property type="protein sequence ID" value="SFI16313.1"/>
    <property type="molecule type" value="Genomic_DNA"/>
</dbReference>
<evidence type="ECO:0000256" key="3">
    <source>
        <dbReference type="SAM" id="SignalP"/>
    </source>
</evidence>